<dbReference type="Proteomes" id="UP000033423">
    <property type="component" value="Unassembled WGS sequence"/>
</dbReference>
<gene>
    <name evidence="1" type="ORF">MBAV_001973</name>
</gene>
<organism evidence="1 2">
    <name type="scientific">Candidatus Magnetobacterium bavaricum</name>
    <dbReference type="NCBI Taxonomy" id="29290"/>
    <lineage>
        <taxon>Bacteria</taxon>
        <taxon>Pseudomonadati</taxon>
        <taxon>Nitrospirota</taxon>
        <taxon>Thermodesulfovibrionia</taxon>
        <taxon>Thermodesulfovibrionales</taxon>
        <taxon>Candidatus Magnetobacteriaceae</taxon>
        <taxon>Candidatus Magnetobacterium</taxon>
    </lineage>
</organism>
<reference evidence="1 2" key="1">
    <citation type="submission" date="2015-02" db="EMBL/GenBank/DDBJ databases">
        <title>Single-cell genomics of uncultivated deep-branching MTB reveals a conserved set of magnetosome genes.</title>
        <authorList>
            <person name="Kolinko S."/>
            <person name="Richter M."/>
            <person name="Glockner F.O."/>
            <person name="Brachmann A."/>
            <person name="Schuler D."/>
        </authorList>
    </citation>
    <scope>NUCLEOTIDE SEQUENCE [LARGE SCALE GENOMIC DNA]</scope>
    <source>
        <strain evidence="1">TM-1</strain>
    </source>
</reference>
<protein>
    <submittedName>
        <fullName evidence="1">Uncharacterized protein</fullName>
    </submittedName>
</protein>
<name>A0A0F3GV47_9BACT</name>
<dbReference type="EMBL" id="LACI01000847">
    <property type="protein sequence ID" value="KJU85834.1"/>
    <property type="molecule type" value="Genomic_DNA"/>
</dbReference>
<accession>A0A0F3GV47</accession>
<evidence type="ECO:0000313" key="1">
    <source>
        <dbReference type="EMBL" id="KJU85834.1"/>
    </source>
</evidence>
<sequence>MKFARVEYVLGDRYNLSYMRYAGQLAYMKNKGEWVELHSKVTLDECINLIKEDEVFHP</sequence>
<dbReference type="AlphaFoldDB" id="A0A0F3GV47"/>
<comment type="caution">
    <text evidence="1">The sequence shown here is derived from an EMBL/GenBank/DDBJ whole genome shotgun (WGS) entry which is preliminary data.</text>
</comment>
<proteinExistence type="predicted"/>
<evidence type="ECO:0000313" key="2">
    <source>
        <dbReference type="Proteomes" id="UP000033423"/>
    </source>
</evidence>
<keyword evidence="2" id="KW-1185">Reference proteome</keyword>